<evidence type="ECO:0000313" key="3">
    <source>
        <dbReference type="Proteomes" id="UP000655273"/>
    </source>
</evidence>
<dbReference type="AlphaFoldDB" id="A0A927DK24"/>
<reference evidence="2" key="1">
    <citation type="submission" date="2020-07" db="EMBL/GenBank/DDBJ databases">
        <title>Clinical and genomic characterization of carbapenemase-producing Enterobacterales causing secondary infections during the COVID-19 crisis at a New York City hospital.</title>
        <authorList>
            <person name="Gomez-Simmonds A."/>
            <person name="Annavajhala M.K."/>
            <person name="Uhlemann A.-C."/>
        </authorList>
    </citation>
    <scope>NUCLEOTIDE SEQUENCE</scope>
    <source>
        <strain evidence="2">NK1396</strain>
    </source>
</reference>
<dbReference type="InterPro" id="IPR038488">
    <property type="entry name" value="Integrase_DNA-bd_sf"/>
</dbReference>
<dbReference type="Gene3D" id="3.30.160.390">
    <property type="entry name" value="Integrase, DNA-binding domain"/>
    <property type="match status" value="1"/>
</dbReference>
<comment type="caution">
    <text evidence="2">The sequence shown here is derived from an EMBL/GenBank/DDBJ whole genome shotgun (WGS) entry which is preliminary data.</text>
</comment>
<dbReference type="InterPro" id="IPR025166">
    <property type="entry name" value="Integrase_DNA_bind_dom"/>
</dbReference>
<protein>
    <submittedName>
        <fullName evidence="2">DUF4102 domain-containing protein</fullName>
    </submittedName>
</protein>
<name>A0A927DK24_9ENTR</name>
<accession>A0A927DK24</accession>
<dbReference type="Proteomes" id="UP000655273">
    <property type="component" value="Unassembled WGS sequence"/>
</dbReference>
<evidence type="ECO:0000259" key="1">
    <source>
        <dbReference type="Pfam" id="PF13356"/>
    </source>
</evidence>
<gene>
    <name evidence="2" type="ORF">IE983_05130</name>
</gene>
<evidence type="ECO:0000313" key="2">
    <source>
        <dbReference type="EMBL" id="MBD3706717.1"/>
    </source>
</evidence>
<feature type="domain" description="Integrase DNA-binding" evidence="1">
    <location>
        <begin position="30"/>
        <end position="97"/>
    </location>
</feature>
<dbReference type="EMBL" id="JACXTA010000001">
    <property type="protein sequence ID" value="MBD3706717.1"/>
    <property type="molecule type" value="Genomic_DNA"/>
</dbReference>
<dbReference type="Pfam" id="PF13356">
    <property type="entry name" value="Arm-DNA-bind_3"/>
    <property type="match status" value="1"/>
</dbReference>
<proteinExistence type="predicted"/>
<organism evidence="2 3">
    <name type="scientific">Enterobacter hormaechei</name>
    <dbReference type="NCBI Taxonomy" id="158836"/>
    <lineage>
        <taxon>Bacteria</taxon>
        <taxon>Pseudomonadati</taxon>
        <taxon>Pseudomonadota</taxon>
        <taxon>Gammaproteobacteria</taxon>
        <taxon>Enterobacterales</taxon>
        <taxon>Enterobacteriaceae</taxon>
        <taxon>Enterobacter</taxon>
        <taxon>Enterobacter cloacae complex</taxon>
    </lineage>
</organism>
<sequence>MTAEIFMQQLPAKQAEFSGSSKKSLNWPMRTAYGKGLELKLTANKLQWRHRYTFEGKPREYVIGYYPLFDFHKAADQHRLNMQSITSGTDPLVERQQGKAAAKEKAIKQAQDVITSE</sequence>